<dbReference type="Pfam" id="PF13239">
    <property type="entry name" value="2TM"/>
    <property type="match status" value="1"/>
</dbReference>
<dbReference type="InterPro" id="IPR025698">
    <property type="entry name" value="2TM_dom"/>
</dbReference>
<name>A0ABU3LEI6_9FLAO</name>
<comment type="caution">
    <text evidence="3">The sequence shown here is derived from an EMBL/GenBank/DDBJ whole genome shotgun (WGS) entry which is preliminary data.</text>
</comment>
<dbReference type="Proteomes" id="UP001257277">
    <property type="component" value="Unassembled WGS sequence"/>
</dbReference>
<reference evidence="3 4" key="1">
    <citation type="submission" date="2023-09" db="EMBL/GenBank/DDBJ databases">
        <title>Novel taxa isolated from Blanes Bay.</title>
        <authorList>
            <person name="Rey-Velasco X."/>
            <person name="Lucena T."/>
        </authorList>
    </citation>
    <scope>NUCLEOTIDE SEQUENCE [LARGE SCALE GENOMIC DNA]</scope>
    <source>
        <strain evidence="3 4">S356</strain>
    </source>
</reference>
<dbReference type="RefSeq" id="WP_349241375.1">
    <property type="nucleotide sequence ID" value="NZ_JAVTTO010000002.1"/>
</dbReference>
<accession>A0ABU3LEI6</accession>
<proteinExistence type="predicted"/>
<evidence type="ECO:0000313" key="3">
    <source>
        <dbReference type="EMBL" id="MDT7832124.1"/>
    </source>
</evidence>
<organism evidence="3 4">
    <name type="scientific">Asprobacillus argus</name>
    <dbReference type="NCBI Taxonomy" id="3076534"/>
    <lineage>
        <taxon>Bacteria</taxon>
        <taxon>Pseudomonadati</taxon>
        <taxon>Bacteroidota</taxon>
        <taxon>Flavobacteriia</taxon>
        <taxon>Flavobacteriales</taxon>
        <taxon>Flavobacteriaceae</taxon>
        <taxon>Asprobacillus</taxon>
    </lineage>
</organism>
<feature type="transmembrane region" description="Helical" evidence="1">
    <location>
        <begin position="24"/>
        <end position="45"/>
    </location>
</feature>
<feature type="transmembrane region" description="Helical" evidence="1">
    <location>
        <begin position="65"/>
        <end position="88"/>
    </location>
</feature>
<keyword evidence="4" id="KW-1185">Reference proteome</keyword>
<protein>
    <submittedName>
        <fullName evidence="3">2TM domain-containing protein</fullName>
    </submittedName>
</protein>
<keyword evidence="1" id="KW-0812">Transmembrane</keyword>
<sequence>METQLSKEKKLIKARKRVEEIKGFYKHLTAYLVVNLFLTFVVYYFDVTIRIFEGLELSDQVSGSLLVRYPVWFIWGAILLVDAIRVFIFPRALGKGWQDRKIEEFMNEKNT</sequence>
<evidence type="ECO:0000256" key="1">
    <source>
        <dbReference type="SAM" id="Phobius"/>
    </source>
</evidence>
<evidence type="ECO:0000259" key="2">
    <source>
        <dbReference type="Pfam" id="PF13239"/>
    </source>
</evidence>
<keyword evidence="1" id="KW-1133">Transmembrane helix</keyword>
<keyword evidence="1" id="KW-0472">Membrane</keyword>
<evidence type="ECO:0000313" key="4">
    <source>
        <dbReference type="Proteomes" id="UP001257277"/>
    </source>
</evidence>
<feature type="domain" description="2TM" evidence="2">
    <location>
        <begin position="13"/>
        <end position="107"/>
    </location>
</feature>
<dbReference type="EMBL" id="JAVTTO010000002">
    <property type="protein sequence ID" value="MDT7832124.1"/>
    <property type="molecule type" value="Genomic_DNA"/>
</dbReference>
<gene>
    <name evidence="3" type="ORF">RQM59_07010</name>
</gene>